<sequence>MEIAKLSELKKLRHLNVEALNGRAINMMALWEDGSWHLWFPTADGTLMEMHPVDAAHSVYWGKSAARDEDVRFSLFEILWQRASFPDVVPLIHAIADDFHLMAASAAKLEHFHAHAKDTEGTLVSSFVRSELEYILIVARSVFDLTQEALSRCWNNHMVSLDPEAEAIRRRHPLPASFAKVLYRAKVARTSANLVADYALPPSLAQTYLDYEPFFSRLRELRDGIIHGISRNNGIFVTEKGFCVVPTMRPFSDFPWKAEHHFNESIVSLKPWIAHIVSGTIDACSALLFSLANSTQLPGDIAEGYRVFLRDPANGALLRLLEAETGDQVWWSRTTESLQPTTNP</sequence>
<dbReference type="Proteomes" id="UP001597405">
    <property type="component" value="Unassembled WGS sequence"/>
</dbReference>
<dbReference type="RefSeq" id="WP_379103236.1">
    <property type="nucleotide sequence ID" value="NZ_JBHUGZ010000017.1"/>
</dbReference>
<organism evidence="1 2">
    <name type="scientific">Mesorhizobium newzealandense</name>
    <dbReference type="NCBI Taxonomy" id="1300302"/>
    <lineage>
        <taxon>Bacteria</taxon>
        <taxon>Pseudomonadati</taxon>
        <taxon>Pseudomonadota</taxon>
        <taxon>Alphaproteobacteria</taxon>
        <taxon>Hyphomicrobiales</taxon>
        <taxon>Phyllobacteriaceae</taxon>
        <taxon>Mesorhizobium</taxon>
    </lineage>
</organism>
<keyword evidence="2" id="KW-1185">Reference proteome</keyword>
<gene>
    <name evidence="1" type="ORF">ACFSOZ_27770</name>
</gene>
<name>A0ABW4UKR7_9HYPH</name>
<reference evidence="2" key="1">
    <citation type="journal article" date="2019" name="Int. J. Syst. Evol. Microbiol.">
        <title>The Global Catalogue of Microorganisms (GCM) 10K type strain sequencing project: providing services to taxonomists for standard genome sequencing and annotation.</title>
        <authorList>
            <consortium name="The Broad Institute Genomics Platform"/>
            <consortium name="The Broad Institute Genome Sequencing Center for Infectious Disease"/>
            <person name="Wu L."/>
            <person name="Ma J."/>
        </authorList>
    </citation>
    <scope>NUCLEOTIDE SEQUENCE [LARGE SCALE GENOMIC DNA]</scope>
    <source>
        <strain evidence="2">CGMCC 1.16225</strain>
    </source>
</reference>
<accession>A0ABW4UKR7</accession>
<proteinExistence type="predicted"/>
<evidence type="ECO:0008006" key="3">
    <source>
        <dbReference type="Google" id="ProtNLM"/>
    </source>
</evidence>
<evidence type="ECO:0000313" key="2">
    <source>
        <dbReference type="Proteomes" id="UP001597405"/>
    </source>
</evidence>
<dbReference type="EMBL" id="JBHUGZ010000017">
    <property type="protein sequence ID" value="MFD1986249.1"/>
    <property type="molecule type" value="Genomic_DNA"/>
</dbReference>
<evidence type="ECO:0000313" key="1">
    <source>
        <dbReference type="EMBL" id="MFD1986249.1"/>
    </source>
</evidence>
<protein>
    <recommendedName>
        <fullName evidence="3">DUF4238 domain-containing protein</fullName>
    </recommendedName>
</protein>
<comment type="caution">
    <text evidence="1">The sequence shown here is derived from an EMBL/GenBank/DDBJ whole genome shotgun (WGS) entry which is preliminary data.</text>
</comment>